<dbReference type="EMBL" id="BMLW01000009">
    <property type="protein sequence ID" value="GGP12831.1"/>
    <property type="molecule type" value="Genomic_DNA"/>
</dbReference>
<dbReference type="InterPro" id="IPR002328">
    <property type="entry name" value="ADH_Zn_CS"/>
</dbReference>
<comment type="cofactor">
    <cofactor evidence="4">
        <name>Zn(2+)</name>
        <dbReference type="ChEBI" id="CHEBI:29105"/>
    </cofactor>
</comment>
<protein>
    <submittedName>
        <fullName evidence="6">Alcohol dehydrogenase</fullName>
    </submittedName>
</protein>
<dbReference type="Pfam" id="PF08240">
    <property type="entry name" value="ADH_N"/>
    <property type="match status" value="1"/>
</dbReference>
<keyword evidence="2 4" id="KW-0862">Zinc</keyword>
<feature type="domain" description="Enoyl reductase (ER)" evidence="5">
    <location>
        <begin position="8"/>
        <end position="339"/>
    </location>
</feature>
<dbReference type="InterPro" id="IPR036291">
    <property type="entry name" value="NAD(P)-bd_dom_sf"/>
</dbReference>
<keyword evidence="7" id="KW-1185">Reference proteome</keyword>
<gene>
    <name evidence="6" type="ORF">GCM10011346_30390</name>
</gene>
<comment type="caution">
    <text evidence="6">The sequence shown here is derived from an EMBL/GenBank/DDBJ whole genome shotgun (WGS) entry which is preliminary data.</text>
</comment>
<dbReference type="SUPFAM" id="SSF51735">
    <property type="entry name" value="NAD(P)-binding Rossmann-fold domains"/>
    <property type="match status" value="1"/>
</dbReference>
<dbReference type="SMART" id="SM00829">
    <property type="entry name" value="PKS_ER"/>
    <property type="match status" value="1"/>
</dbReference>
<dbReference type="InterPro" id="IPR013149">
    <property type="entry name" value="ADH-like_C"/>
</dbReference>
<dbReference type="InterPro" id="IPR050129">
    <property type="entry name" value="Zn_alcohol_dh"/>
</dbReference>
<name>A0ABQ2NXG6_9BACI</name>
<sequence>MKASVFYGKNDIRFEEVEQPDIRDKEILIQMKACGLCGTDIHKVTEELVPSGSVLGHEYAGEIVAVGKEVSDFSLGDRVTGGIHVPCFTCEQCSRGHYTLCPEFKKTNIHPGGFAEYIKLPEEHVKHLLYKIPDGMSYSEASLAEPVACCIHGQKAVHIHAGDRVLVMGAGPIGLIHSQLLKNKLVKEVVITDVSDHRLNNAHEFGADLTINTGKTDLETYLQEQKHPGFDVVIIAAGVSALLPQAMNVLKRGGTVVCFSPFTIKPVVEIDASMFFHDEKSIVGTYSVSPYEFEEAILAIQKGVINTEALITHEMPLSDLGRAIELTQNKTENVLKIVLKNE</sequence>
<dbReference type="PROSITE" id="PS00059">
    <property type="entry name" value="ADH_ZINC"/>
    <property type="match status" value="1"/>
</dbReference>
<organism evidence="6 7">
    <name type="scientific">Oceanobacillus neutriphilus</name>
    <dbReference type="NCBI Taxonomy" id="531815"/>
    <lineage>
        <taxon>Bacteria</taxon>
        <taxon>Bacillati</taxon>
        <taxon>Bacillota</taxon>
        <taxon>Bacilli</taxon>
        <taxon>Bacillales</taxon>
        <taxon>Bacillaceae</taxon>
        <taxon>Oceanobacillus</taxon>
    </lineage>
</organism>
<dbReference type="Gene3D" id="3.40.50.720">
    <property type="entry name" value="NAD(P)-binding Rossmann-like Domain"/>
    <property type="match status" value="1"/>
</dbReference>
<evidence type="ECO:0000256" key="3">
    <source>
        <dbReference type="ARBA" id="ARBA00023002"/>
    </source>
</evidence>
<reference evidence="7" key="1">
    <citation type="journal article" date="2019" name="Int. J. Syst. Evol. Microbiol.">
        <title>The Global Catalogue of Microorganisms (GCM) 10K type strain sequencing project: providing services to taxonomists for standard genome sequencing and annotation.</title>
        <authorList>
            <consortium name="The Broad Institute Genomics Platform"/>
            <consortium name="The Broad Institute Genome Sequencing Center for Infectious Disease"/>
            <person name="Wu L."/>
            <person name="Ma J."/>
        </authorList>
    </citation>
    <scope>NUCLEOTIDE SEQUENCE [LARGE SCALE GENOMIC DNA]</scope>
    <source>
        <strain evidence="7">CGMCC 1.7693</strain>
    </source>
</reference>
<evidence type="ECO:0000256" key="2">
    <source>
        <dbReference type="ARBA" id="ARBA00022833"/>
    </source>
</evidence>
<dbReference type="InterPro" id="IPR011032">
    <property type="entry name" value="GroES-like_sf"/>
</dbReference>
<dbReference type="PANTHER" id="PTHR43401:SF2">
    <property type="entry name" value="L-THREONINE 3-DEHYDROGENASE"/>
    <property type="match status" value="1"/>
</dbReference>
<accession>A0ABQ2NXG6</accession>
<evidence type="ECO:0000256" key="4">
    <source>
        <dbReference type="RuleBase" id="RU361277"/>
    </source>
</evidence>
<dbReference type="RefSeq" id="WP_188735195.1">
    <property type="nucleotide sequence ID" value="NZ_BMLW01000009.1"/>
</dbReference>
<evidence type="ECO:0000313" key="6">
    <source>
        <dbReference type="EMBL" id="GGP12831.1"/>
    </source>
</evidence>
<dbReference type="PANTHER" id="PTHR43401">
    <property type="entry name" value="L-THREONINE 3-DEHYDROGENASE"/>
    <property type="match status" value="1"/>
</dbReference>
<proteinExistence type="inferred from homology"/>
<dbReference type="SUPFAM" id="SSF50129">
    <property type="entry name" value="GroES-like"/>
    <property type="match status" value="1"/>
</dbReference>
<evidence type="ECO:0000313" key="7">
    <source>
        <dbReference type="Proteomes" id="UP000641206"/>
    </source>
</evidence>
<dbReference type="InterPro" id="IPR020843">
    <property type="entry name" value="ER"/>
</dbReference>
<keyword evidence="1 4" id="KW-0479">Metal-binding</keyword>
<dbReference type="Pfam" id="PF00107">
    <property type="entry name" value="ADH_zinc_N"/>
    <property type="match status" value="1"/>
</dbReference>
<comment type="similarity">
    <text evidence="4">Belongs to the zinc-containing alcohol dehydrogenase family.</text>
</comment>
<dbReference type="Gene3D" id="3.90.180.10">
    <property type="entry name" value="Medium-chain alcohol dehydrogenases, catalytic domain"/>
    <property type="match status" value="1"/>
</dbReference>
<dbReference type="InterPro" id="IPR013154">
    <property type="entry name" value="ADH-like_N"/>
</dbReference>
<dbReference type="Proteomes" id="UP000641206">
    <property type="component" value="Unassembled WGS sequence"/>
</dbReference>
<keyword evidence="3" id="KW-0560">Oxidoreductase</keyword>
<evidence type="ECO:0000256" key="1">
    <source>
        <dbReference type="ARBA" id="ARBA00022723"/>
    </source>
</evidence>
<evidence type="ECO:0000259" key="5">
    <source>
        <dbReference type="SMART" id="SM00829"/>
    </source>
</evidence>